<keyword evidence="2" id="KW-1185">Reference proteome</keyword>
<dbReference type="OrthoDB" id="5951887at2759"/>
<dbReference type="Proteomes" id="UP001163046">
    <property type="component" value="Unassembled WGS sequence"/>
</dbReference>
<dbReference type="PANTHER" id="PTHR34407">
    <property type="entry name" value="EXPRESSED PROTEIN"/>
    <property type="match status" value="1"/>
</dbReference>
<evidence type="ECO:0000313" key="1">
    <source>
        <dbReference type="EMBL" id="KAJ7386273.1"/>
    </source>
</evidence>
<proteinExistence type="predicted"/>
<dbReference type="CDD" id="cd00229">
    <property type="entry name" value="SGNH_hydrolase"/>
    <property type="match status" value="1"/>
</dbReference>
<protein>
    <recommendedName>
        <fullName evidence="3">SGNH/GDSL hydrolase family protein</fullName>
    </recommendedName>
</protein>
<dbReference type="EMBL" id="MU825877">
    <property type="protein sequence ID" value="KAJ7386273.1"/>
    <property type="molecule type" value="Genomic_DNA"/>
</dbReference>
<evidence type="ECO:0008006" key="3">
    <source>
        <dbReference type="Google" id="ProtNLM"/>
    </source>
</evidence>
<dbReference type="AlphaFoldDB" id="A0A9W9ZSM1"/>
<comment type="caution">
    <text evidence="1">The sequence shown here is derived from an EMBL/GenBank/DDBJ whole genome shotgun (WGS) entry which is preliminary data.</text>
</comment>
<dbReference type="InterPro" id="IPR036514">
    <property type="entry name" value="SGNH_hydro_sf"/>
</dbReference>
<name>A0A9W9ZSM1_9CNID</name>
<accession>A0A9W9ZSM1</accession>
<dbReference type="SUPFAM" id="SSF52266">
    <property type="entry name" value="SGNH hydrolase"/>
    <property type="match status" value="1"/>
</dbReference>
<evidence type="ECO:0000313" key="2">
    <source>
        <dbReference type="Proteomes" id="UP001163046"/>
    </source>
</evidence>
<reference evidence="1" key="1">
    <citation type="submission" date="2023-01" db="EMBL/GenBank/DDBJ databases">
        <title>Genome assembly of the deep-sea coral Lophelia pertusa.</title>
        <authorList>
            <person name="Herrera S."/>
            <person name="Cordes E."/>
        </authorList>
    </citation>
    <scope>NUCLEOTIDE SEQUENCE</scope>
    <source>
        <strain evidence="1">USNM1676648</strain>
        <tissue evidence="1">Polyp</tissue>
    </source>
</reference>
<sequence>MCFTWAQNGQSFHYLHNKQPEGNAKSLDNPPPNYGALKRALERNPFEVWYFKDKFKSLEDMSATPEIYNNELVQRTTTKDRLQNVMKKALLGQNIGVTVMGGSISAGGGLINDFSDIKGIYYRVFIDWWQKTIQPFTGSSIELRNLAVGGTSSNFFSFCYKTFMKPQDSMDLIFLEFSINDYILFKNSHPPWAMSLEKLTRQLLSEDISPAVMFVNFIHGNQNVAECDNLENNGQTMLAWHYGITSFSMRHSLCPNTGNKKFPAMFSSDGNHPSVIAHAQMAMMIINSVRYALRGSIESSKQGFHNLPSHDLPRSVYFMDDQGVIPVPLCYTLITPDVTSKFFNPSLSVREIDNVGFRQVKDVSIGFHRITSGAVNPEPSRTDGYGGWEAEKENSILKLQIDLPFGGLLSDNVTRAVVIVFRSNGYGGKAGVWLEKYKPGIVVDAYSPFGHTRLTTVAHHVTSGSHVLTIKVLRAGKFTLCGVMAGAKSVPYL</sequence>
<dbReference type="PANTHER" id="PTHR34407:SF1">
    <property type="entry name" value="SGNH HYDROLASE-TYPE ESTERASE DOMAIN-CONTAINING PROTEIN"/>
    <property type="match status" value="1"/>
</dbReference>
<organism evidence="1 2">
    <name type="scientific">Desmophyllum pertusum</name>
    <dbReference type="NCBI Taxonomy" id="174260"/>
    <lineage>
        <taxon>Eukaryota</taxon>
        <taxon>Metazoa</taxon>
        <taxon>Cnidaria</taxon>
        <taxon>Anthozoa</taxon>
        <taxon>Hexacorallia</taxon>
        <taxon>Scleractinia</taxon>
        <taxon>Caryophylliina</taxon>
        <taxon>Caryophylliidae</taxon>
        <taxon>Desmophyllum</taxon>
    </lineage>
</organism>
<dbReference type="Gene3D" id="3.40.50.1110">
    <property type="entry name" value="SGNH hydrolase"/>
    <property type="match status" value="1"/>
</dbReference>
<gene>
    <name evidence="1" type="ORF">OS493_010678</name>
</gene>